<dbReference type="AlphaFoldDB" id="A0A2N5EMJ6"/>
<comment type="caution">
    <text evidence="2">The sequence shown here is derived from an EMBL/GenBank/DDBJ whole genome shotgun (WGS) entry which is preliminary data.</text>
</comment>
<dbReference type="OrthoDB" id="6575267at2"/>
<dbReference type="EMBL" id="PJZK01000010">
    <property type="protein sequence ID" value="PLR49289.1"/>
    <property type="molecule type" value="Genomic_DNA"/>
</dbReference>
<dbReference type="Pfam" id="PF00550">
    <property type="entry name" value="PP-binding"/>
    <property type="match status" value="1"/>
</dbReference>
<evidence type="ECO:0000313" key="2">
    <source>
        <dbReference type="EMBL" id="PLR49289.1"/>
    </source>
</evidence>
<reference evidence="2 3" key="1">
    <citation type="submission" date="2017-12" db="EMBL/GenBank/DDBJ databases">
        <title>Characterization of six clinical isolates of Enterochimera gen. nov., a novel genus of the Yersiniaciae family and the three species Enterochimera arupensis sp. nov., Enterochimera coloradensis sp. nov, and Enterochimera californica sp. nov.</title>
        <authorList>
            <person name="Rossi A."/>
            <person name="Fisher M."/>
        </authorList>
    </citation>
    <scope>NUCLEOTIDE SEQUENCE [LARGE SCALE GENOMIC DNA]</scope>
    <source>
        <strain evidence="2 3">2016Iso1</strain>
    </source>
</reference>
<gene>
    <name evidence="2" type="ORF">CYR34_11395</name>
</gene>
<dbReference type="InterPro" id="IPR009081">
    <property type="entry name" value="PP-bd_ACP"/>
</dbReference>
<dbReference type="SUPFAM" id="SSF47336">
    <property type="entry name" value="ACP-like"/>
    <property type="match status" value="1"/>
</dbReference>
<dbReference type="RefSeq" id="WP_072928179.1">
    <property type="nucleotide sequence ID" value="NZ_JAWJZE010000004.1"/>
</dbReference>
<evidence type="ECO:0000259" key="1">
    <source>
        <dbReference type="PROSITE" id="PS50075"/>
    </source>
</evidence>
<feature type="domain" description="Carrier" evidence="1">
    <location>
        <begin position="2"/>
        <end position="81"/>
    </location>
</feature>
<accession>A0A2N5EMJ6</accession>
<dbReference type="Proteomes" id="UP000234626">
    <property type="component" value="Unassembled WGS sequence"/>
</dbReference>
<sequence length="82" mass="9145">MTDYTTLYTTIADTLCDAKDLDPATLDADMPLAALKLDSLDYVELMVLLKREFGLTLEADLFVQNPGLTLRQFCQHFAGEEA</sequence>
<organism evidence="2 3">
    <name type="scientific">Chimaeribacter arupi</name>
    <dbReference type="NCBI Taxonomy" id="2060066"/>
    <lineage>
        <taxon>Bacteria</taxon>
        <taxon>Pseudomonadati</taxon>
        <taxon>Pseudomonadota</taxon>
        <taxon>Gammaproteobacteria</taxon>
        <taxon>Enterobacterales</taxon>
        <taxon>Yersiniaceae</taxon>
        <taxon>Chimaeribacter</taxon>
    </lineage>
</organism>
<protein>
    <submittedName>
        <fullName evidence="2">Acyl carrier protein</fullName>
    </submittedName>
</protein>
<proteinExistence type="predicted"/>
<dbReference type="PROSITE" id="PS50075">
    <property type="entry name" value="CARRIER"/>
    <property type="match status" value="1"/>
</dbReference>
<dbReference type="InterPro" id="IPR036736">
    <property type="entry name" value="ACP-like_sf"/>
</dbReference>
<keyword evidence="3" id="KW-1185">Reference proteome</keyword>
<dbReference type="Gene3D" id="1.10.1200.10">
    <property type="entry name" value="ACP-like"/>
    <property type="match status" value="1"/>
</dbReference>
<evidence type="ECO:0000313" key="3">
    <source>
        <dbReference type="Proteomes" id="UP000234626"/>
    </source>
</evidence>
<name>A0A2N5EMJ6_9GAMM</name>